<evidence type="ECO:0000313" key="3">
    <source>
        <dbReference type="Proteomes" id="UP000735302"/>
    </source>
</evidence>
<dbReference type="Pfam" id="PF00665">
    <property type="entry name" value="rve"/>
    <property type="match status" value="1"/>
</dbReference>
<gene>
    <name evidence="2" type="ORF">PoB_007439900</name>
</gene>
<evidence type="ECO:0000313" key="2">
    <source>
        <dbReference type="EMBL" id="GFO47894.1"/>
    </source>
</evidence>
<dbReference type="FunFam" id="3.30.420.10:FF:000032">
    <property type="entry name" value="Retrovirus-related Pol polyprotein from transposon 297-like Protein"/>
    <property type="match status" value="1"/>
</dbReference>
<proteinExistence type="predicted"/>
<comment type="caution">
    <text evidence="2">The sequence shown here is derived from an EMBL/GenBank/DDBJ whole genome shotgun (WGS) entry which is preliminary data.</text>
</comment>
<dbReference type="InterPro" id="IPR036397">
    <property type="entry name" value="RNaseH_sf"/>
</dbReference>
<protein>
    <submittedName>
        <fullName evidence="2">Gypsy retrotransposon integrase 1-like protein</fullName>
    </submittedName>
</protein>
<dbReference type="SUPFAM" id="SSF56672">
    <property type="entry name" value="DNA/RNA polymerases"/>
    <property type="match status" value="1"/>
</dbReference>
<dbReference type="InterPro" id="IPR001584">
    <property type="entry name" value="Integrase_cat-core"/>
</dbReference>
<dbReference type="SUPFAM" id="SSF53098">
    <property type="entry name" value="Ribonuclease H-like"/>
    <property type="match status" value="1"/>
</dbReference>
<accession>A0AAV4DV59</accession>
<dbReference type="EMBL" id="BLXT01008355">
    <property type="protein sequence ID" value="GFO47894.1"/>
    <property type="molecule type" value="Genomic_DNA"/>
</dbReference>
<organism evidence="2 3">
    <name type="scientific">Plakobranchus ocellatus</name>
    <dbReference type="NCBI Taxonomy" id="259542"/>
    <lineage>
        <taxon>Eukaryota</taxon>
        <taxon>Metazoa</taxon>
        <taxon>Spiralia</taxon>
        <taxon>Lophotrochozoa</taxon>
        <taxon>Mollusca</taxon>
        <taxon>Gastropoda</taxon>
        <taxon>Heterobranchia</taxon>
        <taxon>Euthyneura</taxon>
        <taxon>Panpulmonata</taxon>
        <taxon>Sacoglossa</taxon>
        <taxon>Placobranchoidea</taxon>
        <taxon>Plakobranchidae</taxon>
        <taxon>Plakobranchus</taxon>
    </lineage>
</organism>
<feature type="domain" description="Integrase catalytic" evidence="1">
    <location>
        <begin position="67"/>
        <end position="225"/>
    </location>
</feature>
<dbReference type="PROSITE" id="PS50994">
    <property type="entry name" value="INTEGRASE"/>
    <property type="match status" value="1"/>
</dbReference>
<dbReference type="InterPro" id="IPR043502">
    <property type="entry name" value="DNA/RNA_pol_sf"/>
</dbReference>
<sequence>MRQEVLQACHDSPIAGHLGINATKKRVCSRFSWPGIIRDVNKYVKSCDVCQRNCNKLPNLPIQIADIIDKPFDKVANDIVGPMMMSDSKNRFILTLVDAATRWPEAVPLKSISTTDVANALFNIFTRLGLLKEILPDNGQQLVSKAMEEVMTMMGIQRRLSTPYHAQSNGMVERFNGSLKTMLRKLCTEKPQTWGKMIPAVLFAYREIPNVTTGYPPFMLMYGRRVRGPADMIADQYIGQQNTLKKAAFVHEYAKNLQREITDSCKIAAETAKNQLQNYREAKSDHRRYREFAKGDKVLILLPQDGNNLFMKYQGPYKIDSVAQNNNYIFTMRNGKRTYHANILKKYEEREPSPPLQPVVENACTGFVRHKEYEEIGIIMLEPKRREYPKDVTISENLTPQQNKQARELLQTFADTLSDIPGKTERVEHKIRLTDETPFRMKQYPLPVHAMDEVDKEINFMLESGIISKSTSHYASPITVVMKKDGAIRLCLDFRKLNKKTIFDC</sequence>
<dbReference type="PANTHER" id="PTHR37984">
    <property type="entry name" value="PROTEIN CBG26694"/>
    <property type="match status" value="1"/>
</dbReference>
<dbReference type="Pfam" id="PF17921">
    <property type="entry name" value="Integrase_H2C2"/>
    <property type="match status" value="1"/>
</dbReference>
<evidence type="ECO:0000259" key="1">
    <source>
        <dbReference type="PROSITE" id="PS50994"/>
    </source>
</evidence>
<dbReference type="GO" id="GO:0003676">
    <property type="term" value="F:nucleic acid binding"/>
    <property type="evidence" value="ECO:0007669"/>
    <property type="project" value="InterPro"/>
</dbReference>
<reference evidence="2 3" key="1">
    <citation type="journal article" date="2021" name="Elife">
        <title>Chloroplast acquisition without the gene transfer in kleptoplastic sea slugs, Plakobranchus ocellatus.</title>
        <authorList>
            <person name="Maeda T."/>
            <person name="Takahashi S."/>
            <person name="Yoshida T."/>
            <person name="Shimamura S."/>
            <person name="Takaki Y."/>
            <person name="Nagai Y."/>
            <person name="Toyoda A."/>
            <person name="Suzuki Y."/>
            <person name="Arimoto A."/>
            <person name="Ishii H."/>
            <person name="Satoh N."/>
            <person name="Nishiyama T."/>
            <person name="Hasebe M."/>
            <person name="Maruyama T."/>
            <person name="Minagawa J."/>
            <person name="Obokata J."/>
            <person name="Shigenobu S."/>
        </authorList>
    </citation>
    <scope>NUCLEOTIDE SEQUENCE [LARGE SCALE GENOMIC DNA]</scope>
</reference>
<dbReference type="GO" id="GO:0015074">
    <property type="term" value="P:DNA integration"/>
    <property type="evidence" value="ECO:0007669"/>
    <property type="project" value="InterPro"/>
</dbReference>
<dbReference type="Proteomes" id="UP000735302">
    <property type="component" value="Unassembled WGS sequence"/>
</dbReference>
<dbReference type="FunFam" id="1.10.340.70:FF:000001">
    <property type="entry name" value="Retrovirus-related Pol polyprotein from transposon gypsy-like Protein"/>
    <property type="match status" value="1"/>
</dbReference>
<dbReference type="InterPro" id="IPR050951">
    <property type="entry name" value="Retrovirus_Pol_polyprotein"/>
</dbReference>
<dbReference type="AlphaFoldDB" id="A0AAV4DV59"/>
<dbReference type="Gene3D" id="1.10.340.70">
    <property type="match status" value="1"/>
</dbReference>
<dbReference type="Gene3D" id="3.30.420.10">
    <property type="entry name" value="Ribonuclease H-like superfamily/Ribonuclease H"/>
    <property type="match status" value="1"/>
</dbReference>
<dbReference type="InterPro" id="IPR041588">
    <property type="entry name" value="Integrase_H2C2"/>
</dbReference>
<dbReference type="PANTHER" id="PTHR37984:SF15">
    <property type="entry name" value="INTEGRASE CATALYTIC DOMAIN-CONTAINING PROTEIN"/>
    <property type="match status" value="1"/>
</dbReference>
<dbReference type="InterPro" id="IPR012337">
    <property type="entry name" value="RNaseH-like_sf"/>
</dbReference>
<keyword evidence="3" id="KW-1185">Reference proteome</keyword>
<name>A0AAV4DV59_9GAST</name>
<dbReference type="Gene3D" id="3.10.10.10">
    <property type="entry name" value="HIV Type 1 Reverse Transcriptase, subunit A, domain 1"/>
    <property type="match status" value="1"/>
</dbReference>